<dbReference type="InterPro" id="IPR026828">
    <property type="entry name" value="SAPC2_1/2"/>
</dbReference>
<feature type="coiled-coil region" evidence="1">
    <location>
        <begin position="524"/>
        <end position="565"/>
    </location>
</feature>
<evidence type="ECO:0000256" key="1">
    <source>
        <dbReference type="SAM" id="Coils"/>
    </source>
</evidence>
<evidence type="ECO:0000259" key="3">
    <source>
        <dbReference type="Pfam" id="PF25825"/>
    </source>
</evidence>
<sequence length="578" mass="63696">MALIATDQGYTLNGTSVIYGRVGPRKEVFQGNAEGFKSVKMHPKETEYSTDGLPKAFLHSLRTLFNILDDAGRGYVHISEIETRWQGADTRDLPGGVLGCLRRVTPPHGCLTFERFVAGLRYSMLNPEHSAHFRAQAAVHPQQAPKQTQKPAPLSTCSVGTRVENKVRPLGPSNVTNTQQHRASSLQSRARPEDLGLGYPACGPVRYGAGFERSGRTLEQNPVAPGGACYRADPGHATNPAQSQIRSIESLALESPQHQGPDQVYQDLRANQQQDLMAAPGVTGGVGKSRGGIPYPTEWIMECRERMPPFTLLRLLSLFLSPFVSPSPSLSLLWPLCVERLTDRLPSFSLPHCLLLPLPPGPLMVVSRVGPRGLIDVEDSLGRPGPAWTAVLAAYTTVFIPLSSSLYSGKALHFFLWLKQMKELEQEKDSLLAGLEVVERAREWYQGQIHNVTERQRQVGQSSLSTDFFTEANQSRMNVLIPKLQEVNRCLNDLISCSGIKSFPSGSAQTANPQPPGPAPPQAIQRLKDQNRLLTQEVTERSERIAQLEQEKSALIKQLFEARARSVQDTSTMDSTFI</sequence>
<dbReference type="Pfam" id="PF11414">
    <property type="entry name" value="Suppressor_APC"/>
    <property type="match status" value="1"/>
</dbReference>
<protein>
    <submittedName>
        <fullName evidence="4">Suppressor APC domain-containing protein 2</fullName>
    </submittedName>
</protein>
<feature type="compositionally biased region" description="Polar residues" evidence="2">
    <location>
        <begin position="173"/>
        <end position="188"/>
    </location>
</feature>
<evidence type="ECO:0000256" key="2">
    <source>
        <dbReference type="SAM" id="MobiDB-lite"/>
    </source>
</evidence>
<reference evidence="4 5" key="1">
    <citation type="submission" date="2019-03" db="EMBL/GenBank/DDBJ databases">
        <title>First draft genome of Liparis tanakae, snailfish: a comprehensive survey of snailfish specific genes.</title>
        <authorList>
            <person name="Kim W."/>
            <person name="Song I."/>
            <person name="Jeong J.-H."/>
            <person name="Kim D."/>
            <person name="Kim S."/>
            <person name="Ryu S."/>
            <person name="Song J.Y."/>
            <person name="Lee S.K."/>
        </authorList>
    </citation>
    <scope>NUCLEOTIDE SEQUENCE [LARGE SCALE GENOMIC DNA]</scope>
    <source>
        <tissue evidence="4">Muscle</tissue>
    </source>
</reference>
<feature type="domain" description="Suppressor APC" evidence="3">
    <location>
        <begin position="52"/>
        <end position="127"/>
    </location>
</feature>
<dbReference type="Gene3D" id="1.10.287.450">
    <property type="entry name" value="Helix hairpin bin"/>
    <property type="match status" value="1"/>
</dbReference>
<gene>
    <name evidence="4" type="primary">Sapcd2</name>
    <name evidence="4" type="ORF">EYF80_008482</name>
</gene>
<comment type="caution">
    <text evidence="4">The sequence shown here is derived from an EMBL/GenBank/DDBJ whole genome shotgun (WGS) entry which is preliminary data.</text>
</comment>
<accession>A0A4Z2IU90</accession>
<feature type="region of interest" description="Disordered" evidence="2">
    <location>
        <begin position="136"/>
        <end position="190"/>
    </location>
</feature>
<dbReference type="Proteomes" id="UP000314294">
    <property type="component" value="Unassembled WGS sequence"/>
</dbReference>
<dbReference type="AlphaFoldDB" id="A0A4Z2IU90"/>
<dbReference type="Pfam" id="PF25825">
    <property type="entry name" value="SAPC2_N"/>
    <property type="match status" value="1"/>
</dbReference>
<dbReference type="OrthoDB" id="10035013at2759"/>
<dbReference type="EMBL" id="SRLO01000048">
    <property type="protein sequence ID" value="TNN81148.1"/>
    <property type="molecule type" value="Genomic_DNA"/>
</dbReference>
<dbReference type="PANTHER" id="PTHR14907">
    <property type="entry name" value="FI14130P"/>
    <property type="match status" value="1"/>
</dbReference>
<dbReference type="PANTHER" id="PTHR14907:SF2">
    <property type="entry name" value="SUPPRESSOR APC DOMAIN-CONTAINING PROTEIN 2"/>
    <property type="match status" value="1"/>
</dbReference>
<keyword evidence="5" id="KW-1185">Reference proteome</keyword>
<keyword evidence="1" id="KW-0175">Coiled coil</keyword>
<organism evidence="4 5">
    <name type="scientific">Liparis tanakae</name>
    <name type="common">Tanaka's snailfish</name>
    <dbReference type="NCBI Taxonomy" id="230148"/>
    <lineage>
        <taxon>Eukaryota</taxon>
        <taxon>Metazoa</taxon>
        <taxon>Chordata</taxon>
        <taxon>Craniata</taxon>
        <taxon>Vertebrata</taxon>
        <taxon>Euteleostomi</taxon>
        <taxon>Actinopterygii</taxon>
        <taxon>Neopterygii</taxon>
        <taxon>Teleostei</taxon>
        <taxon>Neoteleostei</taxon>
        <taxon>Acanthomorphata</taxon>
        <taxon>Eupercaria</taxon>
        <taxon>Perciformes</taxon>
        <taxon>Cottioidei</taxon>
        <taxon>Cottales</taxon>
        <taxon>Liparidae</taxon>
        <taxon>Liparis</taxon>
    </lineage>
</organism>
<evidence type="ECO:0000313" key="4">
    <source>
        <dbReference type="EMBL" id="TNN81148.1"/>
    </source>
</evidence>
<proteinExistence type="predicted"/>
<evidence type="ECO:0000313" key="5">
    <source>
        <dbReference type="Proteomes" id="UP000314294"/>
    </source>
</evidence>
<dbReference type="InterPro" id="IPR057953">
    <property type="entry name" value="SAPC2_N"/>
</dbReference>
<feature type="compositionally biased region" description="Low complexity" evidence="2">
    <location>
        <begin position="141"/>
        <end position="153"/>
    </location>
</feature>
<name>A0A4Z2IU90_9TELE</name>